<name>A0ABY7ALZ7_9ALTE</name>
<gene>
    <name evidence="2" type="ORF">OLW01_01835</name>
</gene>
<evidence type="ECO:0000313" key="2">
    <source>
        <dbReference type="EMBL" id="WAJ70582.1"/>
    </source>
</evidence>
<keyword evidence="1" id="KW-0732">Signal</keyword>
<dbReference type="RefSeq" id="WP_268074932.1">
    <property type="nucleotide sequence ID" value="NZ_CP109965.1"/>
</dbReference>
<feature type="chain" id="PRO_5046604864" description="Phosphate-selective porin O/P" evidence="1">
    <location>
        <begin position="24"/>
        <end position="403"/>
    </location>
</feature>
<dbReference type="Proteomes" id="UP001163726">
    <property type="component" value="Chromosome"/>
</dbReference>
<dbReference type="EMBL" id="CP109965">
    <property type="protein sequence ID" value="WAJ70582.1"/>
    <property type="molecule type" value="Genomic_DNA"/>
</dbReference>
<feature type="signal peptide" evidence="1">
    <location>
        <begin position="1"/>
        <end position="23"/>
    </location>
</feature>
<organism evidence="2 3">
    <name type="scientific">Catenovulum adriaticum</name>
    <dbReference type="NCBI Taxonomy" id="2984846"/>
    <lineage>
        <taxon>Bacteria</taxon>
        <taxon>Pseudomonadati</taxon>
        <taxon>Pseudomonadota</taxon>
        <taxon>Gammaproteobacteria</taxon>
        <taxon>Alteromonadales</taxon>
        <taxon>Alteromonadaceae</taxon>
        <taxon>Catenovulum</taxon>
    </lineage>
</organism>
<accession>A0ABY7ALZ7</accession>
<protein>
    <recommendedName>
        <fullName evidence="4">Phosphate-selective porin O/P</fullName>
    </recommendedName>
</protein>
<proteinExistence type="predicted"/>
<sequence>MIKPAAFILLSISSLLPFSASQAVEYEFIGSLGAQGRYFTEQANDPQQTKSQLSVFAEPELYLQWNDGDDSFTAKPFLRVDSADDERTHFDIREAVWLHVQDDWELRVGINKVFWGVTETLHLVDIVNQTDGVESFDGEEKLGQPMVQFSLFKDWGYLDVFILPYFRERTFAGEEGRLRGQFKIDTDSAIYESSQEQNHIDFAANWRNTYDFLDLSLNVFKGTSREPEFVAKLDSTGEPTGELIPFYPQITQFGALVQYVNEAWLWKLETINRGGDTIDDYNAMVGGFEYTLVGIGDSTTDLGWVVEYAYDERDANEVATQNDISLAARIVMNDIDSTEILAGFSQDLEFSDSRALFIEANTRVGDSSKLIFDMWLFSGDDPQDISSQFEQEDFVQLSYEWYF</sequence>
<keyword evidence="3" id="KW-1185">Reference proteome</keyword>
<evidence type="ECO:0008006" key="4">
    <source>
        <dbReference type="Google" id="ProtNLM"/>
    </source>
</evidence>
<evidence type="ECO:0000313" key="3">
    <source>
        <dbReference type="Proteomes" id="UP001163726"/>
    </source>
</evidence>
<evidence type="ECO:0000256" key="1">
    <source>
        <dbReference type="SAM" id="SignalP"/>
    </source>
</evidence>
<reference evidence="2" key="1">
    <citation type="submission" date="2022-10" db="EMBL/GenBank/DDBJ databases">
        <title>Catenovulum adriacola sp. nov. isolated in the Harbour of Susak.</title>
        <authorList>
            <person name="Schoch T."/>
            <person name="Reich S.J."/>
            <person name="Stoeferle S."/>
            <person name="Flaiz M."/>
            <person name="Kazda M."/>
            <person name="Riedel C.U."/>
            <person name="Duerre P."/>
        </authorList>
    </citation>
    <scope>NUCLEOTIDE SEQUENCE</scope>
    <source>
        <strain evidence="2">TS8</strain>
    </source>
</reference>